<dbReference type="EMBL" id="VHSH01000001">
    <property type="protein sequence ID" value="TQV83338.1"/>
    <property type="molecule type" value="Genomic_DNA"/>
</dbReference>
<reference evidence="2 3" key="1">
    <citation type="submission" date="2019-06" db="EMBL/GenBank/DDBJ databases">
        <title>Whole genome sequence for Rhodospirillaceae sp. R148.</title>
        <authorList>
            <person name="Wang G."/>
        </authorList>
    </citation>
    <scope>NUCLEOTIDE SEQUENCE [LARGE SCALE GENOMIC DNA]</scope>
    <source>
        <strain evidence="2 3">R148</strain>
    </source>
</reference>
<dbReference type="AlphaFoldDB" id="A0A545U1K1"/>
<dbReference type="PANTHER" id="PTHR42923:SF46">
    <property type="entry name" value="AMINE OXIDASE"/>
    <property type="match status" value="1"/>
</dbReference>
<protein>
    <submittedName>
        <fullName evidence="2">FAD-dependent oxidoreductase</fullName>
    </submittedName>
</protein>
<organism evidence="2 3">
    <name type="scientific">Denitrobaculum tricleocarpae</name>
    <dbReference type="NCBI Taxonomy" id="2591009"/>
    <lineage>
        <taxon>Bacteria</taxon>
        <taxon>Pseudomonadati</taxon>
        <taxon>Pseudomonadota</taxon>
        <taxon>Alphaproteobacteria</taxon>
        <taxon>Rhodospirillales</taxon>
        <taxon>Rhodospirillaceae</taxon>
        <taxon>Denitrobaculum</taxon>
    </lineage>
</organism>
<dbReference type="Gene3D" id="3.90.660.20">
    <property type="entry name" value="Protoporphyrinogen oxidase, mitochondrial, domain 2"/>
    <property type="match status" value="1"/>
</dbReference>
<evidence type="ECO:0000259" key="1">
    <source>
        <dbReference type="Pfam" id="PF01593"/>
    </source>
</evidence>
<dbReference type="Pfam" id="PF01593">
    <property type="entry name" value="Amino_oxidase"/>
    <property type="match status" value="1"/>
</dbReference>
<evidence type="ECO:0000313" key="3">
    <source>
        <dbReference type="Proteomes" id="UP000315252"/>
    </source>
</evidence>
<dbReference type="GO" id="GO:0016491">
    <property type="term" value="F:oxidoreductase activity"/>
    <property type="evidence" value="ECO:0007669"/>
    <property type="project" value="InterPro"/>
</dbReference>
<dbReference type="InterPro" id="IPR002937">
    <property type="entry name" value="Amino_oxidase"/>
</dbReference>
<dbReference type="OrthoDB" id="9803192at2"/>
<comment type="caution">
    <text evidence="2">The sequence shown here is derived from an EMBL/GenBank/DDBJ whole genome shotgun (WGS) entry which is preliminary data.</text>
</comment>
<dbReference type="InterPro" id="IPR036188">
    <property type="entry name" value="FAD/NAD-bd_sf"/>
</dbReference>
<evidence type="ECO:0000313" key="2">
    <source>
        <dbReference type="EMBL" id="TQV83338.1"/>
    </source>
</evidence>
<gene>
    <name evidence="2" type="ORF">FKG95_01695</name>
</gene>
<proteinExistence type="predicted"/>
<dbReference type="SUPFAM" id="SSF51905">
    <property type="entry name" value="FAD/NAD(P)-binding domain"/>
    <property type="match status" value="1"/>
</dbReference>
<dbReference type="Proteomes" id="UP000315252">
    <property type="component" value="Unassembled WGS sequence"/>
</dbReference>
<name>A0A545U1K1_9PROT</name>
<dbReference type="PANTHER" id="PTHR42923">
    <property type="entry name" value="PROTOPORPHYRINOGEN OXIDASE"/>
    <property type="match status" value="1"/>
</dbReference>
<dbReference type="Gene3D" id="1.10.3110.10">
    <property type="entry name" value="protoporphyrinogen ix oxidase, domain 3"/>
    <property type="match status" value="1"/>
</dbReference>
<sequence length="458" mass="50502">MDAKAPVRDAAPTESRPGHWAVVGGGMLGLTLALRLTQNGQRVTVLEAAPSLGGLASAWQVEDVVWDRYYHVIMLSDARLRALLSELELEDEIRWSVTKTNFFTGTSMYPLNNSFDYIRLPVLSLVDKARLGATIVFGSRIENGRPLEKVSAESWLSRWSGRSAYRNLWRPLLRSKLGSNHGKASAAYIWSVIRRFYAARRGGLKTEMFGYVPGGYRRILAALADRLRDSGVTLETGRPVASVVASGKGFQVTAGDETRHFDRVINTCASPIAMRICEGLKPAERKQHHSILYQGIVCASLLLNRPLGGAYLTYITDETIPFTTVIEMSSLIERSEIGGRHLLYLPKYLPVDDPLLDADDAEIEAAFLPALQRLFPDLTRDAIKAFKVTRTRHVLAVSTLNYSDNLPPMATSIPGLYIVNSAQIVNASLSVDESVNLANEAVASIMTRDPVFISRPGQ</sequence>
<dbReference type="NCBIfam" id="NF005560">
    <property type="entry name" value="PRK07233.1"/>
    <property type="match status" value="1"/>
</dbReference>
<keyword evidence="3" id="KW-1185">Reference proteome</keyword>
<dbReference type="RefSeq" id="WP_142894536.1">
    <property type="nucleotide sequence ID" value="NZ_ML660052.1"/>
</dbReference>
<accession>A0A545U1K1</accession>
<dbReference type="Gene3D" id="3.50.50.60">
    <property type="entry name" value="FAD/NAD(P)-binding domain"/>
    <property type="match status" value="1"/>
</dbReference>
<feature type="domain" description="Amine oxidase" evidence="1">
    <location>
        <begin position="29"/>
        <end position="420"/>
    </location>
</feature>
<dbReference type="InterPro" id="IPR050464">
    <property type="entry name" value="Zeta_carotene_desat/Oxidored"/>
</dbReference>